<sequence>MDNFVYNANPGRVIFGSGTISRLAEEADRLGARRTLVLATPEQAAQADDIARHLGSRVAGLYPKATMHTPVEVTAEAMQVVERLQADAVVSIGGGSTTGLGKAIAFRTDLPQIVVPTTYAGSEATPILGETENGRKVTKSDPRILPEVIIYDVDLTLTLPVSLSVTSGMNAVAHAVEALYAREANPIISMMAEAGIAALARALPLIRNDPQDRSARADALYGAWLCGVCLGSVGMALHHKLCHTLGGMFNLPHAPMHTAVLPHAVAYNSAATPDAMKRISRAIGSEDAAGGLYDLASGLGATMSLQSLGMPEDGVEAAAEQAMANPYWNPRPLEKDALTSLLAGAYRGEAPAFR</sequence>
<feature type="domain" description="Alcohol dehydrogenase iron-type/glycerol dehydrogenase GldA" evidence="4">
    <location>
        <begin position="10"/>
        <end position="152"/>
    </location>
</feature>
<dbReference type="Proteomes" id="UP000539787">
    <property type="component" value="Unassembled WGS sequence"/>
</dbReference>
<dbReference type="SUPFAM" id="SSF56796">
    <property type="entry name" value="Dehydroquinate synthase-like"/>
    <property type="match status" value="1"/>
</dbReference>
<keyword evidence="3" id="KW-0520">NAD</keyword>
<dbReference type="InterPro" id="IPR039697">
    <property type="entry name" value="Alcohol_dehydrogenase_Fe"/>
</dbReference>
<dbReference type="Pfam" id="PF00465">
    <property type="entry name" value="Fe-ADH"/>
    <property type="match status" value="1"/>
</dbReference>
<dbReference type="PANTHER" id="PTHR11496:SF102">
    <property type="entry name" value="ALCOHOL DEHYDROGENASE 4"/>
    <property type="match status" value="1"/>
</dbReference>
<dbReference type="PANTHER" id="PTHR11496">
    <property type="entry name" value="ALCOHOL DEHYDROGENASE"/>
    <property type="match status" value="1"/>
</dbReference>
<dbReference type="InterPro" id="IPR034786">
    <property type="entry name" value="MAR"/>
</dbReference>
<proteinExistence type="inferred from homology"/>
<feature type="domain" description="Fe-containing alcohol dehydrogenase-like C-terminal" evidence="5">
    <location>
        <begin position="165"/>
        <end position="346"/>
    </location>
</feature>
<dbReference type="CDD" id="cd08177">
    <property type="entry name" value="MAR"/>
    <property type="match status" value="1"/>
</dbReference>
<dbReference type="GO" id="GO:0004022">
    <property type="term" value="F:alcohol dehydrogenase (NAD+) activity"/>
    <property type="evidence" value="ECO:0007669"/>
    <property type="project" value="TreeGrafter"/>
</dbReference>
<accession>A0A7Z0UHL3</accession>
<reference evidence="8 9" key="1">
    <citation type="submission" date="2020-07" db="EMBL/GenBank/DDBJ databases">
        <authorList>
            <person name="Sun Q."/>
        </authorList>
    </citation>
    <scope>NUCLEOTIDE SEQUENCE [LARGE SCALE GENOMIC DNA]</scope>
    <source>
        <strain evidence="7 8">WYCCWR 11290</strain>
        <strain evidence="6 9">WYCCWR 11317</strain>
    </source>
</reference>
<dbReference type="EMBL" id="JACCPJ010000015">
    <property type="protein sequence ID" value="NZD65916.1"/>
    <property type="molecule type" value="Genomic_DNA"/>
</dbReference>
<dbReference type="InterPro" id="IPR056798">
    <property type="entry name" value="ADH_Fe_C"/>
</dbReference>
<evidence type="ECO:0000259" key="5">
    <source>
        <dbReference type="Pfam" id="PF25137"/>
    </source>
</evidence>
<evidence type="ECO:0000259" key="4">
    <source>
        <dbReference type="Pfam" id="PF00465"/>
    </source>
</evidence>
<dbReference type="RefSeq" id="WP_171603564.1">
    <property type="nucleotide sequence ID" value="NZ_JABFCQ010000003.1"/>
</dbReference>
<evidence type="ECO:0000256" key="3">
    <source>
        <dbReference type="ARBA" id="ARBA00023027"/>
    </source>
</evidence>
<comment type="caution">
    <text evidence="7">The sequence shown here is derived from an EMBL/GenBank/DDBJ whole genome shotgun (WGS) entry which is preliminary data.</text>
</comment>
<evidence type="ECO:0000313" key="9">
    <source>
        <dbReference type="Proteomes" id="UP000539787"/>
    </source>
</evidence>
<evidence type="ECO:0000256" key="2">
    <source>
        <dbReference type="ARBA" id="ARBA00023002"/>
    </source>
</evidence>
<keyword evidence="2" id="KW-0560">Oxidoreductase</keyword>
<evidence type="ECO:0000256" key="1">
    <source>
        <dbReference type="ARBA" id="ARBA00007358"/>
    </source>
</evidence>
<dbReference type="InterPro" id="IPR001670">
    <property type="entry name" value="ADH_Fe/GldA"/>
</dbReference>
<dbReference type="Gene3D" id="1.20.1090.10">
    <property type="entry name" value="Dehydroquinate synthase-like - alpha domain"/>
    <property type="match status" value="1"/>
</dbReference>
<keyword evidence="9" id="KW-1185">Reference proteome</keyword>
<dbReference type="EMBL" id="JACGBJ010000001">
    <property type="protein sequence ID" value="MBA5800561.1"/>
    <property type="molecule type" value="Genomic_DNA"/>
</dbReference>
<comment type="similarity">
    <text evidence="1">Belongs to the iron-containing alcohol dehydrogenase family.</text>
</comment>
<evidence type="ECO:0000313" key="6">
    <source>
        <dbReference type="EMBL" id="MBA5800561.1"/>
    </source>
</evidence>
<dbReference type="GO" id="GO:0046872">
    <property type="term" value="F:metal ion binding"/>
    <property type="evidence" value="ECO:0007669"/>
    <property type="project" value="InterPro"/>
</dbReference>
<evidence type="ECO:0000313" key="7">
    <source>
        <dbReference type="EMBL" id="NZD65916.1"/>
    </source>
</evidence>
<protein>
    <submittedName>
        <fullName evidence="7">Maleylacetate reductase</fullName>
    </submittedName>
</protein>
<dbReference type="Proteomes" id="UP000532162">
    <property type="component" value="Unassembled WGS sequence"/>
</dbReference>
<dbReference type="Gene3D" id="3.40.50.1970">
    <property type="match status" value="1"/>
</dbReference>
<dbReference type="AlphaFoldDB" id="A0A7Z0UHL3"/>
<dbReference type="GO" id="GO:0018506">
    <property type="term" value="F:maleylacetate reductase activity"/>
    <property type="evidence" value="ECO:0007669"/>
    <property type="project" value="InterPro"/>
</dbReference>
<organism evidence="7 8">
    <name type="scientific">Rhizobium changzhiense</name>
    <dbReference type="NCBI Taxonomy" id="2692317"/>
    <lineage>
        <taxon>Bacteria</taxon>
        <taxon>Pseudomonadati</taxon>
        <taxon>Pseudomonadota</taxon>
        <taxon>Alphaproteobacteria</taxon>
        <taxon>Hyphomicrobiales</taxon>
        <taxon>Rhizobiaceae</taxon>
        <taxon>Rhizobium/Agrobacterium group</taxon>
        <taxon>Rhizobium</taxon>
    </lineage>
</organism>
<name>A0A7Z0UHL3_9HYPH</name>
<evidence type="ECO:0000313" key="8">
    <source>
        <dbReference type="Proteomes" id="UP000532162"/>
    </source>
</evidence>
<gene>
    <name evidence="7" type="ORF">HX900_33115</name>
    <name evidence="6" type="ORF">HX902_02805</name>
</gene>
<dbReference type="Pfam" id="PF25137">
    <property type="entry name" value="ADH_Fe_C"/>
    <property type="match status" value="1"/>
</dbReference>